<dbReference type="SUPFAM" id="SSF48576">
    <property type="entry name" value="Terpenoid synthases"/>
    <property type="match status" value="1"/>
</dbReference>
<name>A0A1C6VSQ4_9ACTN</name>
<dbReference type="Pfam" id="PF19086">
    <property type="entry name" value="Terpene_syn_C_2"/>
    <property type="match status" value="1"/>
</dbReference>
<dbReference type="AlphaFoldDB" id="A0A1C6VSQ4"/>
<reference evidence="2 4" key="3">
    <citation type="submission" date="2022-10" db="EMBL/GenBank/DDBJ databases">
        <title>The complete genomes of actinobacterial strains from the NBC collection.</title>
        <authorList>
            <person name="Joergensen T.S."/>
            <person name="Alvarez Arevalo M."/>
            <person name="Sterndorff E.B."/>
            <person name="Faurdal D."/>
            <person name="Vuksanovic O."/>
            <person name="Mourched A.-S."/>
            <person name="Charusanti P."/>
            <person name="Shaw S."/>
            <person name="Blin K."/>
            <person name="Weber T."/>
        </authorList>
    </citation>
    <scope>NUCLEOTIDE SEQUENCE [LARGE SCALE GENOMIC DNA]</scope>
    <source>
        <strain evidence="2 4">NBC 01809</strain>
    </source>
</reference>
<keyword evidence="4" id="KW-1185">Reference proteome</keyword>
<dbReference type="InterPro" id="IPR008949">
    <property type="entry name" value="Isoprenoid_synthase_dom_sf"/>
</dbReference>
<sequence length="315" mass="34703">MTAVPAAIPDQSPGVATAPGERDALREAQEQGRICGLAVRGQRDLQASAVAHPELFPADPFDTMLFANISLAIAFGAPWCRAEQLRAANRTVLWGFALDWLIDHRARSGDEVDGLVARCLTVAAGEAPATDDHLGAYLAELQGELATSPAFTAHHPLWRDRLAATVRAMAREWEWKAARRPGDRTSLPSLDEYLDNADNHACTIVNVAHWIYTGDEATLARLDELVAVSDQVQRALRLVNDLGTYERDLRWGDLNALLLVEDRAEVEQRLAALVDTCRQMLVPLRSTCPREADYLARQVGFSSGFYQLADFWGMS</sequence>
<proteinExistence type="predicted"/>
<organism evidence="1 3">
    <name type="scientific">Micromonospora peucetia</name>
    <dbReference type="NCBI Taxonomy" id="47871"/>
    <lineage>
        <taxon>Bacteria</taxon>
        <taxon>Bacillati</taxon>
        <taxon>Actinomycetota</taxon>
        <taxon>Actinomycetes</taxon>
        <taxon>Micromonosporales</taxon>
        <taxon>Micromonosporaceae</taxon>
        <taxon>Micromonospora</taxon>
    </lineage>
</organism>
<reference evidence="3" key="1">
    <citation type="submission" date="2016-06" db="EMBL/GenBank/DDBJ databases">
        <authorList>
            <person name="Varghese N."/>
            <person name="Submissions Spin"/>
        </authorList>
    </citation>
    <scope>NUCLEOTIDE SEQUENCE [LARGE SCALE GENOMIC DNA]</scope>
    <source>
        <strain evidence="3">DSM 43363</strain>
    </source>
</reference>
<dbReference type="EMBL" id="CP109071">
    <property type="protein sequence ID" value="WSA30988.1"/>
    <property type="molecule type" value="Genomic_DNA"/>
</dbReference>
<evidence type="ECO:0000313" key="4">
    <source>
        <dbReference type="Proteomes" id="UP001334804"/>
    </source>
</evidence>
<evidence type="ECO:0000313" key="3">
    <source>
        <dbReference type="Proteomes" id="UP000199343"/>
    </source>
</evidence>
<dbReference type="Proteomes" id="UP000199343">
    <property type="component" value="Unassembled WGS sequence"/>
</dbReference>
<evidence type="ECO:0000313" key="2">
    <source>
        <dbReference type="EMBL" id="WSA30988.1"/>
    </source>
</evidence>
<reference evidence="1" key="2">
    <citation type="submission" date="2016-06" db="EMBL/GenBank/DDBJ databases">
        <authorList>
            <person name="Kjaerup R.B."/>
            <person name="Dalgaard T.S."/>
            <person name="Juul-Madsen H.R."/>
        </authorList>
    </citation>
    <scope>NUCLEOTIDE SEQUENCE [LARGE SCALE GENOMIC DNA]</scope>
    <source>
        <strain evidence="1">DSM 43363</strain>
    </source>
</reference>
<dbReference type="EMBL" id="FMIC01000002">
    <property type="protein sequence ID" value="SCL69144.1"/>
    <property type="molecule type" value="Genomic_DNA"/>
</dbReference>
<evidence type="ECO:0000313" key="1">
    <source>
        <dbReference type="EMBL" id="SCL69144.1"/>
    </source>
</evidence>
<dbReference type="Gene3D" id="1.10.600.10">
    <property type="entry name" value="Farnesyl Diphosphate Synthase"/>
    <property type="match status" value="1"/>
</dbReference>
<accession>A0A1C6VSQ4</accession>
<dbReference type="RefSeq" id="WP_245715837.1">
    <property type="nucleotide sequence ID" value="NZ_CP109071.1"/>
</dbReference>
<protein>
    <submittedName>
        <fullName evidence="2">Terpene synthase family protein</fullName>
    </submittedName>
    <submittedName>
        <fullName evidence="1">Terpene synthase family, metal binding domain</fullName>
    </submittedName>
</protein>
<dbReference type="STRING" id="47871.GA0070608_3922"/>
<dbReference type="Proteomes" id="UP001334804">
    <property type="component" value="Chromosome"/>
</dbReference>
<gene>
    <name evidence="1" type="ORF">GA0070608_3922</name>
    <name evidence="2" type="ORF">OIE14_22900</name>
</gene>